<accession>A0A117ILY1</accession>
<dbReference type="STRING" id="1797.RMCT_1363"/>
<protein>
    <submittedName>
        <fullName evidence="1">Uncharacterized protein</fullName>
    </submittedName>
</protein>
<sequence>MNTTPASRKPITDGIELMPTIKMVRGIQNHTRAIAAPVTIDAVGTTPRRAVRVGAGAGAVSAVTATMLST</sequence>
<name>A0A117ILY1_MYCTH</name>
<evidence type="ECO:0000313" key="1">
    <source>
        <dbReference type="EMBL" id="GAT14393.1"/>
    </source>
</evidence>
<reference evidence="2" key="2">
    <citation type="submission" date="2016-02" db="EMBL/GenBank/DDBJ databases">
        <title>Draft genome sequence of five rapidly growing Mycobacterium species.</title>
        <authorList>
            <person name="Katahira K."/>
            <person name="Gotou Y."/>
            <person name="Iida K."/>
            <person name="Ogura Y."/>
            <person name="Hayashi T."/>
        </authorList>
    </citation>
    <scope>NUCLEOTIDE SEQUENCE [LARGE SCALE GENOMIC DNA]</scope>
    <source>
        <strain evidence="2">JCM6362</strain>
    </source>
</reference>
<comment type="caution">
    <text evidence="1">The sequence shown here is derived from an EMBL/GenBank/DDBJ whole genome shotgun (WGS) entry which is preliminary data.</text>
</comment>
<dbReference type="AlphaFoldDB" id="A0A117ILY1"/>
<gene>
    <name evidence="1" type="ORF">RMCT_1363</name>
</gene>
<reference evidence="1 2" key="1">
    <citation type="journal article" date="2016" name="Genome Announc.">
        <title>Draft Genome Sequences of Five Rapidly Growing Mycobacterium Species, M. thermoresistibile, M. fortuitum subsp. acetamidolyticum, M. canariasense, M. brisbanense, and M. novocastrense.</title>
        <authorList>
            <person name="Katahira K."/>
            <person name="Ogura Y."/>
            <person name="Gotoh Y."/>
            <person name="Hayashi T."/>
        </authorList>
    </citation>
    <scope>NUCLEOTIDE SEQUENCE [LARGE SCALE GENOMIC DNA]</scope>
    <source>
        <strain evidence="1 2">JCM6362</strain>
    </source>
</reference>
<proteinExistence type="predicted"/>
<dbReference type="EMBL" id="BCTB01000008">
    <property type="protein sequence ID" value="GAT14393.1"/>
    <property type="molecule type" value="Genomic_DNA"/>
</dbReference>
<evidence type="ECO:0000313" key="2">
    <source>
        <dbReference type="Proteomes" id="UP000069654"/>
    </source>
</evidence>
<organism evidence="1 2">
    <name type="scientific">Mycolicibacterium thermoresistibile</name>
    <name type="common">Mycobacterium thermoresistibile</name>
    <dbReference type="NCBI Taxonomy" id="1797"/>
    <lineage>
        <taxon>Bacteria</taxon>
        <taxon>Bacillati</taxon>
        <taxon>Actinomycetota</taxon>
        <taxon>Actinomycetes</taxon>
        <taxon>Mycobacteriales</taxon>
        <taxon>Mycobacteriaceae</taxon>
        <taxon>Mycolicibacterium</taxon>
    </lineage>
</organism>
<dbReference type="Proteomes" id="UP000069654">
    <property type="component" value="Unassembled WGS sequence"/>
</dbReference>